<name>A0A4T0FHC6_9BASI</name>
<feature type="domain" description="C2H2-type" evidence="7">
    <location>
        <begin position="147"/>
        <end position="174"/>
    </location>
</feature>
<evidence type="ECO:0000313" key="9">
    <source>
        <dbReference type="Proteomes" id="UP000310189"/>
    </source>
</evidence>
<evidence type="ECO:0000256" key="6">
    <source>
        <dbReference type="SAM" id="MobiDB-lite"/>
    </source>
</evidence>
<dbReference type="GO" id="GO:0005667">
    <property type="term" value="C:transcription regulator complex"/>
    <property type="evidence" value="ECO:0007669"/>
    <property type="project" value="TreeGrafter"/>
</dbReference>
<evidence type="ECO:0000256" key="5">
    <source>
        <dbReference type="PROSITE-ProRule" id="PRU00042"/>
    </source>
</evidence>
<dbReference type="PROSITE" id="PS50157">
    <property type="entry name" value="ZINC_FINGER_C2H2_2"/>
    <property type="match status" value="2"/>
</dbReference>
<dbReference type="GO" id="GO:0031519">
    <property type="term" value="C:PcG protein complex"/>
    <property type="evidence" value="ECO:0007669"/>
    <property type="project" value="TreeGrafter"/>
</dbReference>
<dbReference type="OrthoDB" id="8117402at2759"/>
<evidence type="ECO:0000259" key="7">
    <source>
        <dbReference type="PROSITE" id="PS50157"/>
    </source>
</evidence>
<keyword evidence="9" id="KW-1185">Reference proteome</keyword>
<dbReference type="InterPro" id="IPR013087">
    <property type="entry name" value="Znf_C2H2_type"/>
</dbReference>
<keyword evidence="4" id="KW-0862">Zinc</keyword>
<accession>A0A4T0FHC6</accession>
<evidence type="ECO:0000256" key="3">
    <source>
        <dbReference type="ARBA" id="ARBA00022771"/>
    </source>
</evidence>
<dbReference type="InterPro" id="IPR036236">
    <property type="entry name" value="Znf_C2H2_sf"/>
</dbReference>
<dbReference type="Gene3D" id="3.30.160.60">
    <property type="entry name" value="Classic Zinc Finger"/>
    <property type="match status" value="2"/>
</dbReference>
<dbReference type="SUPFAM" id="SSF57667">
    <property type="entry name" value="beta-beta-alpha zinc fingers"/>
    <property type="match status" value="1"/>
</dbReference>
<dbReference type="Proteomes" id="UP000310189">
    <property type="component" value="Unassembled WGS sequence"/>
</dbReference>
<dbReference type="Pfam" id="PF00096">
    <property type="entry name" value="zf-C2H2"/>
    <property type="match status" value="2"/>
</dbReference>
<proteinExistence type="predicted"/>
<protein>
    <recommendedName>
        <fullName evidence="7">C2H2-type domain-containing protein</fullName>
    </recommendedName>
</protein>
<sequence>MFDFNPAAALSPPELTHSPSSSVESSPLLSVPTYMPSPPKMTASPTQVALYEADAWFSSLDYYNAHVAAYAPIPSFSYAPYDVASSPPLYIAYPPLPPAQKGFDHQHPSVATYSGSAPLSQKSPSACSTSSGSSSVSSSGAGPLRRFSCPQCHRAFARHFNLKQHMETHNPMRIKPFLCEHDECGKRFSRKHDLVRHQSSIHQKDNKRDSACCCSVKHSPY</sequence>
<evidence type="ECO:0000256" key="2">
    <source>
        <dbReference type="ARBA" id="ARBA00022737"/>
    </source>
</evidence>
<organism evidence="8 9">
    <name type="scientific">Wallemia hederae</name>
    <dbReference type="NCBI Taxonomy" id="1540922"/>
    <lineage>
        <taxon>Eukaryota</taxon>
        <taxon>Fungi</taxon>
        <taxon>Dikarya</taxon>
        <taxon>Basidiomycota</taxon>
        <taxon>Wallemiomycotina</taxon>
        <taxon>Wallemiomycetes</taxon>
        <taxon>Wallemiales</taxon>
        <taxon>Wallemiaceae</taxon>
        <taxon>Wallemia</taxon>
    </lineage>
</organism>
<dbReference type="PANTHER" id="PTHR14003">
    <property type="entry name" value="TRANSCRIPTIONAL REPRESSOR PROTEIN YY"/>
    <property type="match status" value="1"/>
</dbReference>
<evidence type="ECO:0000256" key="1">
    <source>
        <dbReference type="ARBA" id="ARBA00022723"/>
    </source>
</evidence>
<comment type="caution">
    <text evidence="8">The sequence shown here is derived from an EMBL/GenBank/DDBJ whole genome shotgun (WGS) entry which is preliminary data.</text>
</comment>
<feature type="domain" description="C2H2-type" evidence="7">
    <location>
        <begin position="177"/>
        <end position="207"/>
    </location>
</feature>
<dbReference type="AlphaFoldDB" id="A0A4T0FHC6"/>
<keyword evidence="1" id="KW-0479">Metal-binding</keyword>
<keyword evidence="2" id="KW-0677">Repeat</keyword>
<keyword evidence="3 5" id="KW-0863">Zinc-finger</keyword>
<dbReference type="GO" id="GO:0000785">
    <property type="term" value="C:chromatin"/>
    <property type="evidence" value="ECO:0007669"/>
    <property type="project" value="TreeGrafter"/>
</dbReference>
<dbReference type="EMBL" id="SPNW01000076">
    <property type="protein sequence ID" value="TIA86674.1"/>
    <property type="molecule type" value="Genomic_DNA"/>
</dbReference>
<dbReference type="FunFam" id="3.30.160.60:FF:000100">
    <property type="entry name" value="Zinc finger 45-like"/>
    <property type="match status" value="1"/>
</dbReference>
<dbReference type="GO" id="GO:0008270">
    <property type="term" value="F:zinc ion binding"/>
    <property type="evidence" value="ECO:0007669"/>
    <property type="project" value="UniProtKB-KW"/>
</dbReference>
<dbReference type="PROSITE" id="PS00028">
    <property type="entry name" value="ZINC_FINGER_C2H2_1"/>
    <property type="match status" value="2"/>
</dbReference>
<dbReference type="SMART" id="SM00355">
    <property type="entry name" value="ZnF_C2H2"/>
    <property type="match status" value="2"/>
</dbReference>
<reference evidence="8 9" key="1">
    <citation type="submission" date="2019-03" db="EMBL/GenBank/DDBJ databases">
        <title>Sequencing 23 genomes of Wallemia ichthyophaga.</title>
        <authorList>
            <person name="Gostincar C."/>
        </authorList>
    </citation>
    <scope>NUCLEOTIDE SEQUENCE [LARGE SCALE GENOMIC DNA]</scope>
    <source>
        <strain evidence="8 9">EXF-5753</strain>
    </source>
</reference>
<evidence type="ECO:0000256" key="4">
    <source>
        <dbReference type="ARBA" id="ARBA00022833"/>
    </source>
</evidence>
<evidence type="ECO:0000313" key="8">
    <source>
        <dbReference type="EMBL" id="TIA86674.1"/>
    </source>
</evidence>
<dbReference type="GO" id="GO:0000981">
    <property type="term" value="F:DNA-binding transcription factor activity, RNA polymerase II-specific"/>
    <property type="evidence" value="ECO:0007669"/>
    <property type="project" value="TreeGrafter"/>
</dbReference>
<feature type="region of interest" description="Disordered" evidence="6">
    <location>
        <begin position="1"/>
        <end position="24"/>
    </location>
</feature>
<dbReference type="GO" id="GO:0000978">
    <property type="term" value="F:RNA polymerase II cis-regulatory region sequence-specific DNA binding"/>
    <property type="evidence" value="ECO:0007669"/>
    <property type="project" value="TreeGrafter"/>
</dbReference>
<gene>
    <name evidence="8" type="ORF">E3P99_03604</name>
</gene>
<dbReference type="PANTHER" id="PTHR14003:SF19">
    <property type="entry name" value="YY2 TRANSCRIPTION FACTOR"/>
    <property type="match status" value="1"/>
</dbReference>